<comment type="caution">
    <text evidence="2">The sequence shown here is derived from an EMBL/GenBank/DDBJ whole genome shotgun (WGS) entry which is preliminary data.</text>
</comment>
<dbReference type="GO" id="GO:0016853">
    <property type="term" value="F:isomerase activity"/>
    <property type="evidence" value="ECO:0007669"/>
    <property type="project" value="UniProtKB-KW"/>
</dbReference>
<evidence type="ECO:0000313" key="3">
    <source>
        <dbReference type="Proteomes" id="UP000520814"/>
    </source>
</evidence>
<dbReference type="Gene3D" id="3.20.20.150">
    <property type="entry name" value="Divalent-metal-dependent TIM barrel enzymes"/>
    <property type="match status" value="1"/>
</dbReference>
<accession>A0A7W9W8N7</accession>
<gene>
    <name evidence="2" type="ORF">HNQ39_004171</name>
</gene>
<evidence type="ECO:0000313" key="2">
    <source>
        <dbReference type="EMBL" id="MBB6052350.1"/>
    </source>
</evidence>
<feature type="domain" description="Xylose isomerase-like TIM barrel" evidence="1">
    <location>
        <begin position="20"/>
        <end position="260"/>
    </location>
</feature>
<dbReference type="Pfam" id="PF01261">
    <property type="entry name" value="AP_endonuc_2"/>
    <property type="match status" value="1"/>
</dbReference>
<evidence type="ECO:0000259" key="1">
    <source>
        <dbReference type="Pfam" id="PF01261"/>
    </source>
</evidence>
<organism evidence="2 3">
    <name type="scientific">Armatimonas rosea</name>
    <dbReference type="NCBI Taxonomy" id="685828"/>
    <lineage>
        <taxon>Bacteria</taxon>
        <taxon>Bacillati</taxon>
        <taxon>Armatimonadota</taxon>
        <taxon>Armatimonadia</taxon>
        <taxon>Armatimonadales</taxon>
        <taxon>Armatimonadaceae</taxon>
        <taxon>Armatimonas</taxon>
    </lineage>
</organism>
<keyword evidence="2" id="KW-0413">Isomerase</keyword>
<dbReference type="RefSeq" id="WP_184201234.1">
    <property type="nucleotide sequence ID" value="NZ_JACHGW010000004.1"/>
</dbReference>
<protein>
    <submittedName>
        <fullName evidence="2">Sugar phosphate isomerase/epimerase</fullName>
    </submittedName>
</protein>
<dbReference type="InterPro" id="IPR036237">
    <property type="entry name" value="Xyl_isomerase-like_sf"/>
</dbReference>
<dbReference type="AlphaFoldDB" id="A0A7W9W8N7"/>
<dbReference type="Proteomes" id="UP000520814">
    <property type="component" value="Unassembled WGS sequence"/>
</dbReference>
<proteinExistence type="predicted"/>
<dbReference type="EMBL" id="JACHGW010000004">
    <property type="protein sequence ID" value="MBB6052350.1"/>
    <property type="molecule type" value="Genomic_DNA"/>
</dbReference>
<reference evidence="2 3" key="1">
    <citation type="submission" date="2020-08" db="EMBL/GenBank/DDBJ databases">
        <title>Genomic Encyclopedia of Type Strains, Phase IV (KMG-IV): sequencing the most valuable type-strain genomes for metagenomic binning, comparative biology and taxonomic classification.</title>
        <authorList>
            <person name="Goeker M."/>
        </authorList>
    </citation>
    <scope>NUCLEOTIDE SEQUENCE [LARGE SCALE GENOMIC DNA]</scope>
    <source>
        <strain evidence="2 3">DSM 23562</strain>
    </source>
</reference>
<dbReference type="SUPFAM" id="SSF51658">
    <property type="entry name" value="Xylose isomerase-like"/>
    <property type="match status" value="1"/>
</dbReference>
<keyword evidence="3" id="KW-1185">Reference proteome</keyword>
<sequence length="265" mass="28636">MKFIVFTKPYKDEIPALGKRVAALGVDGVELPVRPGYPVTMDNAATELPKAAKLLKDEAGITIESIAPSFTSDGAELTPRLFEACGKAGVPIIRVCPMPRAGESYPDAERRWQKLFAGMVPALESNNVAIGIQNHSGRNVPVHAFGLRSLLAPLPAKSIGAVWDAAHNTLEGEGTGFALELIYGPYFKMLNLKNGYKKRGDDGKWRTVWCKGDEGLADWKAVAGDLKKRGFMGTVCLTAEYSEAGGVEKYLKDDIAYAKKLFGSS</sequence>
<dbReference type="PANTHER" id="PTHR12110">
    <property type="entry name" value="HYDROXYPYRUVATE ISOMERASE"/>
    <property type="match status" value="1"/>
</dbReference>
<dbReference type="PANTHER" id="PTHR12110:SF53">
    <property type="entry name" value="BLR5974 PROTEIN"/>
    <property type="match status" value="1"/>
</dbReference>
<name>A0A7W9W8N7_ARMRO</name>
<dbReference type="InterPro" id="IPR013022">
    <property type="entry name" value="Xyl_isomerase-like_TIM-brl"/>
</dbReference>
<dbReference type="InterPro" id="IPR050312">
    <property type="entry name" value="IolE/XylAMocC-like"/>
</dbReference>